<dbReference type="Gene3D" id="3.30.559.10">
    <property type="entry name" value="Chloramphenicol acetyltransferase-like domain"/>
    <property type="match status" value="1"/>
</dbReference>
<dbReference type="PROSITE" id="PS00189">
    <property type="entry name" value="LIPOYL"/>
    <property type="match status" value="1"/>
</dbReference>
<dbReference type="RefSeq" id="WP_129174256.1">
    <property type="nucleotide sequence ID" value="NZ_JACCBI010000001.1"/>
</dbReference>
<dbReference type="SUPFAM" id="SSF47005">
    <property type="entry name" value="Peripheral subunit-binding domain of 2-oxo acid dehydrogenase complex"/>
    <property type="match status" value="1"/>
</dbReference>
<reference evidence="10 13" key="2">
    <citation type="submission" date="2020-07" db="EMBL/GenBank/DDBJ databases">
        <title>Sequencing the genomes of 1000 actinobacteria strains.</title>
        <authorList>
            <person name="Klenk H.-P."/>
        </authorList>
    </citation>
    <scope>NUCLEOTIDE SEQUENCE [LARGE SCALE GENOMIC DNA]</scope>
    <source>
        <strain evidence="10 13">DSM 23870</strain>
    </source>
</reference>
<dbReference type="SUPFAM" id="SSF52777">
    <property type="entry name" value="CoA-dependent acyltransferases"/>
    <property type="match status" value="1"/>
</dbReference>
<dbReference type="PANTHER" id="PTHR43178:SF5">
    <property type="entry name" value="LIPOAMIDE ACYLTRANSFERASE COMPONENT OF BRANCHED-CHAIN ALPHA-KETO ACID DEHYDROGENASE COMPLEX, MITOCHONDRIAL"/>
    <property type="match status" value="1"/>
</dbReference>
<dbReference type="InterPro" id="IPR001078">
    <property type="entry name" value="2-oxoacid_DH_actylTfrase"/>
</dbReference>
<dbReference type="Proteomes" id="UP000292686">
    <property type="component" value="Unassembled WGS sequence"/>
</dbReference>
<feature type="region of interest" description="Disordered" evidence="7">
    <location>
        <begin position="113"/>
        <end position="146"/>
    </location>
</feature>
<dbReference type="InterPro" id="IPR000089">
    <property type="entry name" value="Biotin_lipoyl"/>
</dbReference>
<evidence type="ECO:0000256" key="1">
    <source>
        <dbReference type="ARBA" id="ARBA00001938"/>
    </source>
</evidence>
<organism evidence="11 12">
    <name type="scientific">Agromyces atrinae</name>
    <dbReference type="NCBI Taxonomy" id="592376"/>
    <lineage>
        <taxon>Bacteria</taxon>
        <taxon>Bacillati</taxon>
        <taxon>Actinomycetota</taxon>
        <taxon>Actinomycetes</taxon>
        <taxon>Micrococcales</taxon>
        <taxon>Microbacteriaceae</taxon>
        <taxon>Agromyces</taxon>
    </lineage>
</organism>
<evidence type="ECO:0000259" key="9">
    <source>
        <dbReference type="PROSITE" id="PS51826"/>
    </source>
</evidence>
<reference evidence="11 12" key="1">
    <citation type="submission" date="2019-01" db="EMBL/GenBank/DDBJ databases">
        <title>Agromyces.</title>
        <authorList>
            <person name="Li J."/>
        </authorList>
    </citation>
    <scope>NUCLEOTIDE SEQUENCE [LARGE SCALE GENOMIC DNA]</scope>
    <source>
        <strain evidence="11 12">DSM 23870</strain>
    </source>
</reference>
<evidence type="ECO:0000256" key="6">
    <source>
        <dbReference type="RuleBase" id="RU003423"/>
    </source>
</evidence>
<dbReference type="CDD" id="cd06849">
    <property type="entry name" value="lipoyl_domain"/>
    <property type="match status" value="1"/>
</dbReference>
<evidence type="ECO:0000256" key="2">
    <source>
        <dbReference type="ARBA" id="ARBA00007317"/>
    </source>
</evidence>
<dbReference type="Pfam" id="PF00364">
    <property type="entry name" value="Biotin_lipoyl"/>
    <property type="match status" value="1"/>
</dbReference>
<dbReference type="EC" id="2.3.1.-" evidence="6"/>
<dbReference type="GO" id="GO:0031405">
    <property type="term" value="F:lipoic acid binding"/>
    <property type="evidence" value="ECO:0007669"/>
    <property type="project" value="TreeGrafter"/>
</dbReference>
<evidence type="ECO:0000256" key="7">
    <source>
        <dbReference type="SAM" id="MobiDB-lite"/>
    </source>
</evidence>
<evidence type="ECO:0000256" key="3">
    <source>
        <dbReference type="ARBA" id="ARBA00022679"/>
    </source>
</evidence>
<dbReference type="PANTHER" id="PTHR43178">
    <property type="entry name" value="DIHYDROLIPOAMIDE ACETYLTRANSFERASE COMPONENT OF PYRUVATE DEHYDROGENASE COMPLEX"/>
    <property type="match status" value="1"/>
</dbReference>
<accession>A0A4Q2M3U8</accession>
<keyword evidence="3 6" id="KW-0808">Transferase</keyword>
<gene>
    <name evidence="10" type="ORF">BJ972_000700</name>
    <name evidence="11" type="ORF">ESP50_08950</name>
</gene>
<dbReference type="Pfam" id="PF02817">
    <property type="entry name" value="E3_binding"/>
    <property type="match status" value="1"/>
</dbReference>
<dbReference type="InterPro" id="IPR036625">
    <property type="entry name" value="E3-bd_dom_sf"/>
</dbReference>
<dbReference type="AlphaFoldDB" id="A0A4Q2M3U8"/>
<keyword evidence="10" id="KW-0670">Pyruvate</keyword>
<evidence type="ECO:0000313" key="11">
    <source>
        <dbReference type="EMBL" id="RXZ86519.1"/>
    </source>
</evidence>
<keyword evidence="5 6" id="KW-0012">Acyltransferase</keyword>
<dbReference type="OrthoDB" id="9805770at2"/>
<comment type="caution">
    <text evidence="11">The sequence shown here is derived from an EMBL/GenBank/DDBJ whole genome shotgun (WGS) entry which is preliminary data.</text>
</comment>
<comment type="cofactor">
    <cofactor evidence="1 6">
        <name>(R)-lipoate</name>
        <dbReference type="ChEBI" id="CHEBI:83088"/>
    </cofactor>
</comment>
<dbReference type="GO" id="GO:0016407">
    <property type="term" value="F:acetyltransferase activity"/>
    <property type="evidence" value="ECO:0007669"/>
    <property type="project" value="TreeGrafter"/>
</dbReference>
<dbReference type="InterPro" id="IPR011053">
    <property type="entry name" value="Single_hybrid_motif"/>
</dbReference>
<evidence type="ECO:0000259" key="8">
    <source>
        <dbReference type="PROSITE" id="PS50968"/>
    </source>
</evidence>
<protein>
    <recommendedName>
        <fullName evidence="6">Dihydrolipoamide acetyltransferase component of pyruvate dehydrogenase complex</fullName>
        <ecNumber evidence="6">2.3.1.-</ecNumber>
    </recommendedName>
</protein>
<comment type="similarity">
    <text evidence="2 6">Belongs to the 2-oxoacid dehydrogenase family.</text>
</comment>
<dbReference type="Gene3D" id="4.10.320.10">
    <property type="entry name" value="E3-binding domain"/>
    <property type="match status" value="1"/>
</dbReference>
<evidence type="ECO:0000313" key="13">
    <source>
        <dbReference type="Proteomes" id="UP000581087"/>
    </source>
</evidence>
<evidence type="ECO:0000313" key="10">
    <source>
        <dbReference type="EMBL" id="NYD66181.1"/>
    </source>
</evidence>
<evidence type="ECO:0000256" key="5">
    <source>
        <dbReference type="ARBA" id="ARBA00023315"/>
    </source>
</evidence>
<sequence>MSETFLLPDLGEGLTEATVVTWLVEAGDVVTVDQPIVEVESAKSVVQLPCPHAGRVERLGAAIGDVIHEGDVLVEIDAATGETAVAESSPASPDGDASGAVLIGYGTRAKTASARSGRRFGRTTEPVTEAAPRSTGMPLDPDRRSPVVSPLVRRLARENGFEASQLLGSGADNLVMRRDVEAVVSAREATARASDTAPTDDAPTRTSAPGADRREALEPLRRAAADHFARSRREIPEATIWLDVDASPLLAARDEIQAATGERFGLTALLARFAIAGLVRHPVLNASFDSERSEIVHHDHVNLGIAAQTPRGLMVPVVRGAGELSLRDLAHGIDGAVSAARAASAPADAFRGGTFTLNNFGSLGVDGSAAIINHPEVAILGIGRFVERPWVVEGAICVRTVVELSFVFDHRVCDGQVAADFLTFVGRCIERPVALIAEI</sequence>
<keyword evidence="4 6" id="KW-0450">Lipoyl</keyword>
<feature type="region of interest" description="Disordered" evidence="7">
    <location>
        <begin position="187"/>
        <end position="217"/>
    </location>
</feature>
<feature type="domain" description="Lipoyl-binding" evidence="8">
    <location>
        <begin position="2"/>
        <end position="77"/>
    </location>
</feature>
<evidence type="ECO:0000313" key="12">
    <source>
        <dbReference type="Proteomes" id="UP000292686"/>
    </source>
</evidence>
<dbReference type="Pfam" id="PF00198">
    <property type="entry name" value="2-oxoacid_dh"/>
    <property type="match status" value="1"/>
</dbReference>
<dbReference type="Gene3D" id="2.40.50.100">
    <property type="match status" value="1"/>
</dbReference>
<dbReference type="EMBL" id="JACCBI010000001">
    <property type="protein sequence ID" value="NYD66181.1"/>
    <property type="molecule type" value="Genomic_DNA"/>
</dbReference>
<dbReference type="PROSITE" id="PS50968">
    <property type="entry name" value="BIOTINYL_LIPOYL"/>
    <property type="match status" value="1"/>
</dbReference>
<dbReference type="PROSITE" id="PS51826">
    <property type="entry name" value="PSBD"/>
    <property type="match status" value="1"/>
</dbReference>
<dbReference type="SUPFAM" id="SSF51230">
    <property type="entry name" value="Single hybrid motif"/>
    <property type="match status" value="1"/>
</dbReference>
<feature type="compositionally biased region" description="Low complexity" evidence="7">
    <location>
        <begin position="191"/>
        <end position="209"/>
    </location>
</feature>
<dbReference type="InterPro" id="IPR023213">
    <property type="entry name" value="CAT-like_dom_sf"/>
</dbReference>
<dbReference type="InterPro" id="IPR004167">
    <property type="entry name" value="PSBD"/>
</dbReference>
<name>A0A4Q2M3U8_9MICO</name>
<evidence type="ECO:0000256" key="4">
    <source>
        <dbReference type="ARBA" id="ARBA00022823"/>
    </source>
</evidence>
<dbReference type="EMBL" id="SDPM01000004">
    <property type="protein sequence ID" value="RXZ86519.1"/>
    <property type="molecule type" value="Genomic_DNA"/>
</dbReference>
<dbReference type="InterPro" id="IPR050743">
    <property type="entry name" value="2-oxoacid_DH_E2_comp"/>
</dbReference>
<keyword evidence="12" id="KW-1185">Reference proteome</keyword>
<dbReference type="GO" id="GO:0005737">
    <property type="term" value="C:cytoplasm"/>
    <property type="evidence" value="ECO:0007669"/>
    <property type="project" value="TreeGrafter"/>
</dbReference>
<proteinExistence type="inferred from homology"/>
<dbReference type="Proteomes" id="UP000581087">
    <property type="component" value="Unassembled WGS sequence"/>
</dbReference>
<feature type="domain" description="Peripheral subunit-binding (PSBD)" evidence="9">
    <location>
        <begin position="147"/>
        <end position="184"/>
    </location>
</feature>
<dbReference type="InterPro" id="IPR003016">
    <property type="entry name" value="2-oxoA_DH_lipoyl-BS"/>
</dbReference>